<evidence type="ECO:0000259" key="1">
    <source>
        <dbReference type="PROSITE" id="PS51832"/>
    </source>
</evidence>
<dbReference type="EMBL" id="CP000359">
    <property type="protein sequence ID" value="ABF46424.1"/>
    <property type="molecule type" value="Genomic_DNA"/>
</dbReference>
<dbReference type="STRING" id="319795.Dgeo_2130"/>
<dbReference type="KEGG" id="dge:Dgeo_2130"/>
<sequence>MVDGFDALTHARSYRAALSVPEALALIDAETGGHFAPGVVQSFLGLFPRPEADDAVTQGQGSSKTCPMRISYRSVGDARPAVGEYAARDEFGGLPRSAR</sequence>
<protein>
    <submittedName>
        <fullName evidence="2">HD hydrolase, fragament</fullName>
    </submittedName>
</protein>
<dbReference type="PROSITE" id="PS51832">
    <property type="entry name" value="HD_GYP"/>
    <property type="match status" value="1"/>
</dbReference>
<dbReference type="InterPro" id="IPR037522">
    <property type="entry name" value="HD_GYP_dom"/>
</dbReference>
<name>Q1IWG0_DEIGD</name>
<dbReference type="Gene3D" id="1.10.3210.10">
    <property type="entry name" value="Hypothetical protein af1432"/>
    <property type="match status" value="1"/>
</dbReference>
<evidence type="ECO:0000313" key="2">
    <source>
        <dbReference type="EMBL" id="ABF46424.1"/>
    </source>
</evidence>
<dbReference type="Proteomes" id="UP000002431">
    <property type="component" value="Chromosome"/>
</dbReference>
<dbReference type="GO" id="GO:0016787">
    <property type="term" value="F:hydrolase activity"/>
    <property type="evidence" value="ECO:0007669"/>
    <property type="project" value="UniProtKB-KW"/>
</dbReference>
<accession>Q1IWG0</accession>
<dbReference type="RefSeq" id="WP_011531249.1">
    <property type="nucleotide sequence ID" value="NC_008025.1"/>
</dbReference>
<evidence type="ECO:0000313" key="3">
    <source>
        <dbReference type="Proteomes" id="UP000002431"/>
    </source>
</evidence>
<keyword evidence="2" id="KW-0378">Hydrolase</keyword>
<gene>
    <name evidence="2" type="ordered locus">Dgeo_2130</name>
</gene>
<dbReference type="HOGENOM" id="CLU_2315632_0_0_0"/>
<organism evidence="2 3">
    <name type="scientific">Deinococcus geothermalis (strain DSM 11300 / CIP 105573 / AG-3a)</name>
    <dbReference type="NCBI Taxonomy" id="319795"/>
    <lineage>
        <taxon>Bacteria</taxon>
        <taxon>Thermotogati</taxon>
        <taxon>Deinococcota</taxon>
        <taxon>Deinococci</taxon>
        <taxon>Deinococcales</taxon>
        <taxon>Deinococcaceae</taxon>
        <taxon>Deinococcus</taxon>
    </lineage>
</organism>
<feature type="domain" description="HD-GYP" evidence="1">
    <location>
        <begin position="1"/>
        <end position="59"/>
    </location>
</feature>
<keyword evidence="3" id="KW-1185">Reference proteome</keyword>
<reference evidence="2" key="1">
    <citation type="submission" date="2006-04" db="EMBL/GenBank/DDBJ databases">
        <title>Complete sequence of chromosome of Deinococcus geothermalis DSM 11300.</title>
        <authorList>
            <consortium name="US DOE Joint Genome Institute"/>
            <person name="Copeland A."/>
            <person name="Lucas S."/>
            <person name="Lapidus A."/>
            <person name="Barry K."/>
            <person name="Detter J.C."/>
            <person name="Glavina del Rio T."/>
            <person name="Hammon N."/>
            <person name="Israni S."/>
            <person name="Dalin E."/>
            <person name="Tice H."/>
            <person name="Pitluck S."/>
            <person name="Brettin T."/>
            <person name="Bruce D."/>
            <person name="Han C."/>
            <person name="Tapia R."/>
            <person name="Saunders E."/>
            <person name="Gilna P."/>
            <person name="Schmutz J."/>
            <person name="Larimer F."/>
            <person name="Land M."/>
            <person name="Hauser L."/>
            <person name="Kyrpides N."/>
            <person name="Kim E."/>
            <person name="Daly M.J."/>
            <person name="Fredrickson J.K."/>
            <person name="Makarova K.S."/>
            <person name="Gaidamakova E.K."/>
            <person name="Zhai M."/>
            <person name="Richardson P."/>
        </authorList>
    </citation>
    <scope>NUCLEOTIDE SEQUENCE</scope>
    <source>
        <strain evidence="2">DSM 11300</strain>
    </source>
</reference>
<dbReference type="AlphaFoldDB" id="Q1IWG0"/>
<proteinExistence type="predicted"/>